<dbReference type="InterPro" id="IPR019734">
    <property type="entry name" value="TPR_rpt"/>
</dbReference>
<dbReference type="PROSITE" id="PS50005">
    <property type="entry name" value="TPR"/>
    <property type="match status" value="2"/>
</dbReference>
<feature type="repeat" description="TPR" evidence="1">
    <location>
        <begin position="234"/>
        <end position="267"/>
    </location>
</feature>
<dbReference type="SMART" id="SM00028">
    <property type="entry name" value="TPR"/>
    <property type="match status" value="7"/>
</dbReference>
<dbReference type="PANTHER" id="PTHR12558">
    <property type="entry name" value="CELL DIVISION CYCLE 16,23,27"/>
    <property type="match status" value="1"/>
</dbReference>
<name>A0AB34Z2G9_BORAF</name>
<evidence type="ECO:0000256" key="1">
    <source>
        <dbReference type="PROSITE-ProRule" id="PRU00339"/>
    </source>
</evidence>
<reference evidence="3 4" key="1">
    <citation type="submission" date="2020-08" db="EMBL/GenBank/DDBJ databases">
        <title>Genomic Encyclopedia of Type Strains, Phase IV (KMG-IV): sequencing the most valuable type-strain genomes for metagenomic binning, comparative biology and taxonomic classification.</title>
        <authorList>
            <person name="Goeker M."/>
        </authorList>
    </citation>
    <scope>NUCLEOTIDE SEQUENCE [LARGE SCALE GENOMIC DNA]</scope>
    <source>
        <strain evidence="3 4">DSM 10508</strain>
    </source>
</reference>
<dbReference type="PANTHER" id="PTHR12558:SF13">
    <property type="entry name" value="CELL DIVISION CYCLE PROTEIN 27 HOMOLOG"/>
    <property type="match status" value="1"/>
</dbReference>
<evidence type="ECO:0000313" key="4">
    <source>
        <dbReference type="Proteomes" id="UP000529652"/>
    </source>
</evidence>
<organism evidence="3 4">
    <name type="scientific">Borreliella afzelii</name>
    <name type="common">Borrelia afzelii</name>
    <dbReference type="NCBI Taxonomy" id="29518"/>
    <lineage>
        <taxon>Bacteria</taxon>
        <taxon>Pseudomonadati</taxon>
        <taxon>Spirochaetota</taxon>
        <taxon>Spirochaetia</taxon>
        <taxon>Spirochaetales</taxon>
        <taxon>Borreliaceae</taxon>
        <taxon>Borreliella</taxon>
    </lineage>
</organism>
<protein>
    <submittedName>
        <fullName evidence="3">Tetratricopeptide (TPR) repeat protein</fullName>
    </submittedName>
</protein>
<dbReference type="AlphaFoldDB" id="A0AB34Z2G9"/>
<feature type="signal peptide" evidence="2">
    <location>
        <begin position="1"/>
        <end position="19"/>
    </location>
</feature>
<dbReference type="EMBL" id="JACHGM010000002">
    <property type="protein sequence ID" value="MBB5141378.1"/>
    <property type="molecule type" value="Genomic_DNA"/>
</dbReference>
<dbReference type="InterPro" id="IPR011990">
    <property type="entry name" value="TPR-like_helical_dom_sf"/>
</dbReference>
<accession>A0AB34Z2G9</accession>
<dbReference type="SUPFAM" id="SSF48452">
    <property type="entry name" value="TPR-like"/>
    <property type="match status" value="2"/>
</dbReference>
<keyword evidence="2" id="KW-0732">Signal</keyword>
<feature type="chain" id="PRO_5044324220" evidence="2">
    <location>
        <begin position="20"/>
        <end position="656"/>
    </location>
</feature>
<dbReference type="Gene3D" id="1.25.40.10">
    <property type="entry name" value="Tetratricopeptide repeat domain"/>
    <property type="match status" value="3"/>
</dbReference>
<dbReference type="RefSeq" id="WP_183227262.1">
    <property type="nucleotide sequence ID" value="NZ_JACHGM010000002.1"/>
</dbReference>
<dbReference type="Pfam" id="PF14559">
    <property type="entry name" value="TPR_19"/>
    <property type="match status" value="1"/>
</dbReference>
<comment type="caution">
    <text evidence="3">The sequence shown here is derived from an EMBL/GenBank/DDBJ whole genome shotgun (WGS) entry which is preliminary data.</text>
</comment>
<proteinExistence type="predicted"/>
<gene>
    <name evidence="3" type="ORF">HNP63_000789</name>
</gene>
<sequence length="656" mass="76497">MKFNRFLMLFLFNFGVLLGSDTTALGHYQKAHEYYLSKRYYDAIDELVEAIKINPNYYEAYKFIASIYYSLKIYTQAQFFIEKAYKMSNEDTEYKILYANILLKNNKIDQAKKIYSEVLVKQRNNIDALVGLASIFEKNGLFIAAANYYLSILDYSQNNYSAFEHLIDIYQRLEMHDKIRHLINKVRINFLSFPDFHKRVAEFYISINNLGLAEKYALNYLALIESSYKDFGVVDAYRLLALVYLHEFKYEDAIEALQKAILVDKESDELYYLLGYSYLKFGNVEKAILNLERAKNLKKDIEFYNIALEESFFASNFRNFLKNDSNTKISKHYENEGSKAFKSLNLNKALFNTKNAVDIWPDNDSARFLLSKIYKLMNLDIMAYEQLFYLVKQRNSTDSRILDFYDVVSFDVRKSLFYKYGYKSIADFNKLYDDRMVYRMAIFTQSENRFFGANDLILRYAERVLERNLNIEIVNYNFDYNKNKDYLINNFSEGFSYSRNNNLDLFLIFDFKADILKNTATLVVNVFSGKTGIKVGSFSYDVGGVNYLSNALNSLSKDFYDYLPKKGKILQIKNDDTLINLGQVNGVVKGDIFLILKEGALNSGNRDSSFIVYNKTDILGEILIEDVSDYISRGAIKSSTFLKDYIQEGATVIVKR</sequence>
<evidence type="ECO:0000256" key="2">
    <source>
        <dbReference type="SAM" id="SignalP"/>
    </source>
</evidence>
<keyword evidence="1" id="KW-0802">TPR repeat</keyword>
<dbReference type="Proteomes" id="UP000529652">
    <property type="component" value="Unassembled WGS sequence"/>
</dbReference>
<evidence type="ECO:0000313" key="3">
    <source>
        <dbReference type="EMBL" id="MBB5141378.1"/>
    </source>
</evidence>
<feature type="repeat" description="TPR" evidence="1">
    <location>
        <begin position="268"/>
        <end position="301"/>
    </location>
</feature>
<dbReference type="Pfam" id="PF13432">
    <property type="entry name" value="TPR_16"/>
    <property type="match status" value="1"/>
</dbReference>